<dbReference type="GO" id="GO:0005576">
    <property type="term" value="C:extracellular region"/>
    <property type="evidence" value="ECO:0007669"/>
    <property type="project" value="TreeGrafter"/>
</dbReference>
<organism evidence="6">
    <name type="scientific">Streptomyces sp. SID7499</name>
    <dbReference type="NCBI Taxonomy" id="2706086"/>
    <lineage>
        <taxon>Bacteria</taxon>
        <taxon>Bacillati</taxon>
        <taxon>Actinomycetota</taxon>
        <taxon>Actinomycetes</taxon>
        <taxon>Kitasatosporales</taxon>
        <taxon>Streptomycetaceae</taxon>
        <taxon>Streptomyces</taxon>
    </lineage>
</organism>
<evidence type="ECO:0000259" key="5">
    <source>
        <dbReference type="SMART" id="SM00062"/>
    </source>
</evidence>
<feature type="non-terminal residue" evidence="6">
    <location>
        <position position="1"/>
    </location>
</feature>
<dbReference type="SMART" id="SM00062">
    <property type="entry name" value="PBPb"/>
    <property type="match status" value="1"/>
</dbReference>
<gene>
    <name evidence="6" type="ORF">G3M58_54515</name>
</gene>
<dbReference type="PANTHER" id="PTHR30085">
    <property type="entry name" value="AMINO ACID ABC TRANSPORTER PERMEASE"/>
    <property type="match status" value="1"/>
</dbReference>
<evidence type="ECO:0000313" key="6">
    <source>
        <dbReference type="EMBL" id="NEE15465.1"/>
    </source>
</evidence>
<dbReference type="PANTHER" id="PTHR30085:SF6">
    <property type="entry name" value="ABC TRANSPORTER GLUTAMINE-BINDING PROTEIN GLNH"/>
    <property type="match status" value="1"/>
</dbReference>
<comment type="caution">
    <text evidence="6">The sequence shown here is derived from an EMBL/GenBank/DDBJ whole genome shotgun (WGS) entry which is preliminary data.</text>
</comment>
<dbReference type="Gene3D" id="3.40.190.10">
    <property type="entry name" value="Periplasmic binding protein-like II"/>
    <property type="match status" value="2"/>
</dbReference>
<feature type="region of interest" description="Disordered" evidence="4">
    <location>
        <begin position="306"/>
        <end position="327"/>
    </location>
</feature>
<evidence type="ECO:0000256" key="4">
    <source>
        <dbReference type="SAM" id="MobiDB-lite"/>
    </source>
</evidence>
<dbReference type="GO" id="GO:0006865">
    <property type="term" value="P:amino acid transport"/>
    <property type="evidence" value="ECO:0007669"/>
    <property type="project" value="TreeGrafter"/>
</dbReference>
<sequence>ACATALALLAGGGYFIWDQQASQDSKPPAYGIEDSSILRRVKNYKGNKITIGVKKDQPGLSELVDPDRKVFKGFEIDLIEYLLGEIGFQGDIVFEPLFSGERETALKSNDVDLVIASYSATPKREKEVNFSVPYYKTGQSLLMRKSHTREGEVQTWDEKAASRDVALVDMKINRVEDLPDGTDSCTVDSTSSEFMEENPKYKEKFDVQKKEASYKDCIEGLLDEGAVGSYEVISTDDVILAGLAYKYGENKLVRPIRPFKTEEYAVGMKKGDPALEYLLCRAIKKSITGKSWEKYYNTHLKKIMLGKPANPPDEPSCEKRPSSPAAG</sequence>
<keyword evidence="2" id="KW-0813">Transport</keyword>
<dbReference type="GO" id="GO:0030288">
    <property type="term" value="C:outer membrane-bounded periplasmic space"/>
    <property type="evidence" value="ECO:0007669"/>
    <property type="project" value="TreeGrafter"/>
</dbReference>
<evidence type="ECO:0000256" key="3">
    <source>
        <dbReference type="ARBA" id="ARBA00022729"/>
    </source>
</evidence>
<dbReference type="InterPro" id="IPR051455">
    <property type="entry name" value="Bact_solute-bind_prot3"/>
</dbReference>
<name>A0A6G3XCC6_9ACTN</name>
<comment type="similarity">
    <text evidence="1">Belongs to the bacterial solute-binding protein 3 family.</text>
</comment>
<dbReference type="EMBL" id="JAAGMN010005598">
    <property type="protein sequence ID" value="NEE15465.1"/>
    <property type="molecule type" value="Genomic_DNA"/>
</dbReference>
<reference evidence="6" key="1">
    <citation type="submission" date="2020-01" db="EMBL/GenBank/DDBJ databases">
        <title>Insect and environment-associated Actinomycetes.</title>
        <authorList>
            <person name="Currrie C."/>
            <person name="Chevrette M."/>
            <person name="Carlson C."/>
            <person name="Stubbendieck R."/>
            <person name="Wendt-Pienkowski E."/>
        </authorList>
    </citation>
    <scope>NUCLEOTIDE SEQUENCE</scope>
    <source>
        <strain evidence="6">SID7499</strain>
    </source>
</reference>
<keyword evidence="3" id="KW-0732">Signal</keyword>
<feature type="domain" description="Solute-binding protein family 3/N-terminal" evidence="5">
    <location>
        <begin position="48"/>
        <end position="299"/>
    </location>
</feature>
<protein>
    <submittedName>
        <fullName evidence="6">Transporter substrate-binding domain-containing protein</fullName>
    </submittedName>
</protein>
<proteinExistence type="inferred from homology"/>
<dbReference type="AlphaFoldDB" id="A0A6G3XCC6"/>
<evidence type="ECO:0000256" key="2">
    <source>
        <dbReference type="ARBA" id="ARBA00022448"/>
    </source>
</evidence>
<dbReference type="InterPro" id="IPR001638">
    <property type="entry name" value="Solute-binding_3/MltF_N"/>
</dbReference>
<dbReference type="Pfam" id="PF00497">
    <property type="entry name" value="SBP_bac_3"/>
    <property type="match status" value="1"/>
</dbReference>
<accession>A0A6G3XCC6</accession>
<evidence type="ECO:0000256" key="1">
    <source>
        <dbReference type="ARBA" id="ARBA00010333"/>
    </source>
</evidence>
<dbReference type="SUPFAM" id="SSF53850">
    <property type="entry name" value="Periplasmic binding protein-like II"/>
    <property type="match status" value="1"/>
</dbReference>